<feature type="signal peptide" evidence="1">
    <location>
        <begin position="1"/>
        <end position="22"/>
    </location>
</feature>
<comment type="caution">
    <text evidence="2">The sequence shown here is derived from an EMBL/GenBank/DDBJ whole genome shotgun (WGS) entry which is preliminary data.</text>
</comment>
<accession>A0ABP0QJP3</accession>
<reference evidence="2 3" key="1">
    <citation type="submission" date="2024-02" db="EMBL/GenBank/DDBJ databases">
        <authorList>
            <person name="Chen Y."/>
            <person name="Shah S."/>
            <person name="Dougan E. K."/>
            <person name="Thang M."/>
            <person name="Chan C."/>
        </authorList>
    </citation>
    <scope>NUCLEOTIDE SEQUENCE [LARGE SCALE GENOMIC DNA]</scope>
</reference>
<feature type="chain" id="PRO_5045392433" description="Methyltransferase FkbM domain-containing protein" evidence="1">
    <location>
        <begin position="23"/>
        <end position="733"/>
    </location>
</feature>
<protein>
    <recommendedName>
        <fullName evidence="4">Methyltransferase FkbM domain-containing protein</fullName>
    </recommendedName>
</protein>
<keyword evidence="3" id="KW-1185">Reference proteome</keyword>
<evidence type="ECO:0008006" key="4">
    <source>
        <dbReference type="Google" id="ProtNLM"/>
    </source>
</evidence>
<evidence type="ECO:0000256" key="1">
    <source>
        <dbReference type="SAM" id="SignalP"/>
    </source>
</evidence>
<sequence length="733" mass="82579">MIIAMWHYMLGRLLVFFIVAVCEDACDELREVAMRMAPMFELASLPMHTQALMQMNEKAAKTCQVIQSKLGDMPNDEQHCLSGAALLFCRQAFHIATGYVIPHCPLDLFGWSSRGSFDFLREEVLSGRCKNEIQLRGPKAVDSKGSRSRRSRPCVEGVSFCATRVLELRLLDDHLVTSLWIDRPGGVHEGVKIQFHTGERWKWMRNGALNTSGWHEVRGERIRGLKILAPGRRFCLCVALQGCGWQHRPSPSFSTLLQEPYPVFGMQYLIQDSLMKYMKSKENANTDSETLVVEGDGADAQILSPHLARAGRFLLALEAQLAAPASRLRPLEELLPKPWRLGAELLLLELHAAQALRQAPLDGRVGSAFWEHVQQAEGAFRHTDTTGPGASACGVTGAWQFLHRAQLRLQGRDAPMDDLRDPMVNITAYLSEEREGPCGQVAFPGQNGADRWALEEVFCCKTGGVYVDIGAAHSWRISNTYTMDAFLGWMLGCKFLPPEDPETFDLLRRCQRLRRAVWRASDERRTFRRPTRTAATATVPHGHGWVEGDDALENQRRSEERCDMAASLGEAWTFTTATVSTISLWDLLRRFANSSEGFTVDFLSMDIEGNSEDVLEAFFEKRDEELTKHGAKPDATSEMDIFIATLAVEISNDEEQQSWNTSRTGRLLTRHGYELDHRRGLDEYWRHSSVQHCKKAERFRPLGDELGREGAEDHCASQTCESHPASDRLKICV</sequence>
<keyword evidence="1" id="KW-0732">Signal</keyword>
<dbReference type="EMBL" id="CAXAMN010024583">
    <property type="protein sequence ID" value="CAK9087848.1"/>
    <property type="molecule type" value="Genomic_DNA"/>
</dbReference>
<evidence type="ECO:0000313" key="3">
    <source>
        <dbReference type="Proteomes" id="UP001642484"/>
    </source>
</evidence>
<evidence type="ECO:0000313" key="2">
    <source>
        <dbReference type="EMBL" id="CAK9087848.1"/>
    </source>
</evidence>
<gene>
    <name evidence="2" type="ORF">CCMP2556_LOCUS42426</name>
</gene>
<proteinExistence type="predicted"/>
<name>A0ABP0QJP3_9DINO</name>
<organism evidence="2 3">
    <name type="scientific">Durusdinium trenchii</name>
    <dbReference type="NCBI Taxonomy" id="1381693"/>
    <lineage>
        <taxon>Eukaryota</taxon>
        <taxon>Sar</taxon>
        <taxon>Alveolata</taxon>
        <taxon>Dinophyceae</taxon>
        <taxon>Suessiales</taxon>
        <taxon>Symbiodiniaceae</taxon>
        <taxon>Durusdinium</taxon>
    </lineage>
</organism>
<dbReference type="Proteomes" id="UP001642484">
    <property type="component" value="Unassembled WGS sequence"/>
</dbReference>